<dbReference type="AlphaFoldDB" id="A0A6G3U042"/>
<feature type="non-terminal residue" evidence="2">
    <location>
        <position position="151"/>
    </location>
</feature>
<feature type="compositionally biased region" description="Basic and acidic residues" evidence="1">
    <location>
        <begin position="17"/>
        <end position="35"/>
    </location>
</feature>
<sequence>TDPAEADTAGTDPADADTARTHPTEADTARTHPTEADSAGTDLTGTGPAAGAAGEPGADAAVTADGAPVEGQAETPADTPVAPTATAGQAEDTCWLDTETALTLLTSPLAGMDAADLRRLGRALREEERATGNPLPPSSDVLLTRALAEPE</sequence>
<feature type="non-terminal residue" evidence="2">
    <location>
        <position position="1"/>
    </location>
</feature>
<organism evidence="2">
    <name type="scientific">Streptomyces sp. SID7958</name>
    <dbReference type="NCBI Taxonomy" id="2706093"/>
    <lineage>
        <taxon>Bacteria</taxon>
        <taxon>Bacillati</taxon>
        <taxon>Actinomycetota</taxon>
        <taxon>Actinomycetes</taxon>
        <taxon>Kitasatosporales</taxon>
        <taxon>Streptomycetaceae</taxon>
        <taxon>Streptomyces</taxon>
    </lineage>
</organism>
<evidence type="ECO:0000313" key="2">
    <source>
        <dbReference type="EMBL" id="NEC79410.1"/>
    </source>
</evidence>
<evidence type="ECO:0000256" key="1">
    <source>
        <dbReference type="SAM" id="MobiDB-lite"/>
    </source>
</evidence>
<name>A0A6G3U042_9ACTN</name>
<keyword evidence="2" id="KW-0067">ATP-binding</keyword>
<keyword evidence="2" id="KW-0547">Nucleotide-binding</keyword>
<accession>A0A6G3U042</accession>
<feature type="region of interest" description="Disordered" evidence="1">
    <location>
        <begin position="1"/>
        <end position="92"/>
    </location>
</feature>
<proteinExistence type="predicted"/>
<keyword evidence="2" id="KW-0378">Hydrolase</keyword>
<feature type="compositionally biased region" description="Low complexity" evidence="1">
    <location>
        <begin position="75"/>
        <end position="87"/>
    </location>
</feature>
<feature type="compositionally biased region" description="Low complexity" evidence="1">
    <location>
        <begin position="39"/>
        <end position="64"/>
    </location>
</feature>
<reference evidence="2" key="1">
    <citation type="submission" date="2020-01" db="EMBL/GenBank/DDBJ databases">
        <title>Insect and environment-associated Actinomycetes.</title>
        <authorList>
            <person name="Currrie C."/>
            <person name="Chevrette M."/>
            <person name="Carlson C."/>
            <person name="Stubbendieck R."/>
            <person name="Wendt-Pienkowski E."/>
        </authorList>
    </citation>
    <scope>NUCLEOTIDE SEQUENCE</scope>
    <source>
        <strain evidence="2">SID7958</strain>
    </source>
</reference>
<protein>
    <submittedName>
        <fullName evidence="2">ATP-dependent helicase</fullName>
    </submittedName>
</protein>
<dbReference type="EMBL" id="JAAGMU010000502">
    <property type="protein sequence ID" value="NEC79410.1"/>
    <property type="molecule type" value="Genomic_DNA"/>
</dbReference>
<gene>
    <name evidence="2" type="ORF">G3I38_09120</name>
</gene>
<dbReference type="GO" id="GO:0004386">
    <property type="term" value="F:helicase activity"/>
    <property type="evidence" value="ECO:0007669"/>
    <property type="project" value="UniProtKB-KW"/>
</dbReference>
<feature type="compositionally biased region" description="Low complexity" evidence="1">
    <location>
        <begin position="1"/>
        <end position="13"/>
    </location>
</feature>
<feature type="region of interest" description="Disordered" evidence="1">
    <location>
        <begin position="125"/>
        <end position="151"/>
    </location>
</feature>
<keyword evidence="2" id="KW-0347">Helicase</keyword>
<comment type="caution">
    <text evidence="2">The sequence shown here is derived from an EMBL/GenBank/DDBJ whole genome shotgun (WGS) entry which is preliminary data.</text>
</comment>